<protein>
    <submittedName>
        <fullName evidence="1">Uncharacterized protein</fullName>
    </submittedName>
</protein>
<evidence type="ECO:0000313" key="1">
    <source>
        <dbReference type="EMBL" id="MBB1158134.1"/>
    </source>
</evidence>
<accession>A0A7W3W3N3</accession>
<comment type="caution">
    <text evidence="1">The sequence shown here is derived from an EMBL/GenBank/DDBJ whole genome shotgun (WGS) entry which is preliminary data.</text>
</comment>
<sequence>MATTDEPIPSAPTSSTWWERFGSDDHYGRELADDVIARHLSISISQARQVRQLFPRPITIQALDNWAADCDILKSEDCESWTAQDDTPFLGAHRVEIGRERQSSVREFAVIVWDHSPGHIALVFELGEEGEFDSRHPFPLEAAGAVSRVLAPVWWRHARVFVPISGPDREEPRYAQVALSGKSLRSGSLLPWRPRRRLQWEVSTRPAGDHEARTVAKLLGAPVPAWPAAARTWRFVEGWAATTQTVETTASSRGFRDLFSGLRHLSDLEVPEMYPVLFGQISRQIRDELEFAVPSSPRVPEDHWQWAVRMTGAVPRDILELLDRTTASHPGKVPQEEYLPLLEAADRCALDDIDVWAHALNAISRAVENLPWPGHGVHVRALRGDGPLMRRWLSSLIPISTEDPPSHRLNALKQRLWRTERCYRDVHGRYVATGWDAPNREFCVAAEWPGIGLEHPKTDFSAIAADQPGENVPVFIVRNSGGETTVEPLPADAYAQLSYGSGVEMPGYLYRSLVSASGLDPVSLFGTPDGSELVRRLRTATGALRLDGAWVRSCVEADVRSAEAAHAKYLAEMQAKHGQGTR</sequence>
<organism evidence="1 2">
    <name type="scientific">Amycolatopsis dendrobii</name>
    <dbReference type="NCBI Taxonomy" id="2760662"/>
    <lineage>
        <taxon>Bacteria</taxon>
        <taxon>Bacillati</taxon>
        <taxon>Actinomycetota</taxon>
        <taxon>Actinomycetes</taxon>
        <taxon>Pseudonocardiales</taxon>
        <taxon>Pseudonocardiaceae</taxon>
        <taxon>Amycolatopsis</taxon>
    </lineage>
</organism>
<dbReference type="EMBL" id="JACGZW010000012">
    <property type="protein sequence ID" value="MBB1158134.1"/>
    <property type="molecule type" value="Genomic_DNA"/>
</dbReference>
<name>A0A7W3W3N3_9PSEU</name>
<dbReference type="Proteomes" id="UP000526734">
    <property type="component" value="Unassembled WGS sequence"/>
</dbReference>
<evidence type="ECO:0000313" key="2">
    <source>
        <dbReference type="Proteomes" id="UP000526734"/>
    </source>
</evidence>
<dbReference type="RefSeq" id="WP_182894892.1">
    <property type="nucleotide sequence ID" value="NZ_JACGZW010000012.1"/>
</dbReference>
<keyword evidence="2" id="KW-1185">Reference proteome</keyword>
<reference evidence="1 2" key="1">
    <citation type="submission" date="2020-08" db="EMBL/GenBank/DDBJ databases">
        <title>Amycolatopsis sp. nov. DR6-1 isolated from Dendrobium heterocarpum.</title>
        <authorList>
            <person name="Tedsree N."/>
            <person name="Kuncharoen N."/>
            <person name="Likhitwitayawuid K."/>
            <person name="Tanasupawat S."/>
        </authorList>
    </citation>
    <scope>NUCLEOTIDE SEQUENCE [LARGE SCALE GENOMIC DNA]</scope>
    <source>
        <strain evidence="1 2">DR6-1</strain>
    </source>
</reference>
<dbReference type="AlphaFoldDB" id="A0A7W3W3N3"/>
<gene>
    <name evidence="1" type="ORF">H4281_33735</name>
</gene>
<proteinExistence type="predicted"/>